<keyword evidence="1" id="KW-0378">Hydrolase</keyword>
<dbReference type="Pfam" id="PF09261">
    <property type="entry name" value="Alpha-mann_mid"/>
    <property type="match status" value="1"/>
</dbReference>
<evidence type="ECO:0000259" key="4">
    <source>
        <dbReference type="Pfam" id="PF09261"/>
    </source>
</evidence>
<evidence type="ECO:0000313" key="6">
    <source>
        <dbReference type="EMBL" id="VDN18928.1"/>
    </source>
</evidence>
<dbReference type="InterPro" id="IPR000602">
    <property type="entry name" value="Glyco_hydro_38_N"/>
</dbReference>
<evidence type="ECO:0000313" key="7">
    <source>
        <dbReference type="Proteomes" id="UP000271098"/>
    </source>
</evidence>
<keyword evidence="2" id="KW-0326">Glycosidase</keyword>
<name>A0A183DS63_9BILA</name>
<dbReference type="Pfam" id="PF22907">
    <property type="entry name" value="Ams1-like_1st"/>
    <property type="match status" value="1"/>
</dbReference>
<dbReference type="AlphaFoldDB" id="A0A183DS63"/>
<reference evidence="6 7" key="2">
    <citation type="submission" date="2018-11" db="EMBL/GenBank/DDBJ databases">
        <authorList>
            <consortium name="Pathogen Informatics"/>
        </authorList>
    </citation>
    <scope>NUCLEOTIDE SEQUENCE [LARGE SCALE GENOMIC DNA]</scope>
</reference>
<dbReference type="GO" id="GO:0004559">
    <property type="term" value="F:alpha-mannosidase activity"/>
    <property type="evidence" value="ECO:0007669"/>
    <property type="project" value="InterPro"/>
</dbReference>
<organism evidence="8">
    <name type="scientific">Gongylonema pulchrum</name>
    <dbReference type="NCBI Taxonomy" id="637853"/>
    <lineage>
        <taxon>Eukaryota</taxon>
        <taxon>Metazoa</taxon>
        <taxon>Ecdysozoa</taxon>
        <taxon>Nematoda</taxon>
        <taxon>Chromadorea</taxon>
        <taxon>Rhabditida</taxon>
        <taxon>Spirurina</taxon>
        <taxon>Spiruromorpha</taxon>
        <taxon>Spiruroidea</taxon>
        <taxon>Gongylonematidae</taxon>
        <taxon>Gongylonema</taxon>
    </lineage>
</organism>
<accession>A0A183DS63</accession>
<feature type="domain" description="Alpha-mannosidase Ams1-like N-terminal" evidence="5">
    <location>
        <begin position="55"/>
        <end position="193"/>
    </location>
</feature>
<dbReference type="InterPro" id="IPR011330">
    <property type="entry name" value="Glyco_hydro/deAcase_b/a-brl"/>
</dbReference>
<evidence type="ECO:0000256" key="2">
    <source>
        <dbReference type="ARBA" id="ARBA00023295"/>
    </source>
</evidence>
<sequence>MEKERSVQLGSSYRAPMFKNERTTLERLEKFLSEQQFLDCNLRGRLYGESLPVYQIRHHSFGQHIVTFTEATQALSAVDCTEVGVGFKFGPTWSTHWFQIDVVVPEKWQSKKRVVLRVDAECEATLWSADGQVIQGLSPDFGRTDFELYGSLSIPLKFYVEASCSDRGGDGDGYGIRPAKMDKQFQLKRCEIAEYNHLIHELIIDFEILLDMARMLPKEGIRHYQALYTANDMLVWVKEHYPNLYHDMRDYAMENRFVGVGGAWVEMDGNLPSGESIIRQLLYGQREFMNFCGKYSNIFWLPDTFGYSAQLPQIMKHCGMDYFVTQKMSWNIRNKFPHNSFHWFGIDGTRVLAHFPPHSYVTQITVKECLESQSNFTDRGRSNVAMMLYGFGDGGGGPEENMLKRAARLEDCDGVPRVRHATPEAFFAEVTLHFIVSFTLFYSGLLEKVALTSYFQSMSLLEFNEGKSLRNQWHRFLLNQFHDILPGSGLKEVVADAMKIYSALLNELTADGDKNLKWEGLLCVRSCFFLFQFVGPSKATSLYPTPSLPPPLFSSKKTSMYTMNRTPTVIT</sequence>
<keyword evidence="7" id="KW-1185">Reference proteome</keyword>
<dbReference type="WBParaSite" id="GPUH_0001156801-mRNA-1">
    <property type="protein sequence ID" value="GPUH_0001156801-mRNA-1"/>
    <property type="gene ID" value="GPUH_0001156801"/>
</dbReference>
<dbReference type="Gene3D" id="1.20.1270.50">
    <property type="entry name" value="Glycoside hydrolase family 38, central domain"/>
    <property type="match status" value="1"/>
</dbReference>
<dbReference type="InterPro" id="IPR028995">
    <property type="entry name" value="Glyco_hydro_57/38_cen_sf"/>
</dbReference>
<reference evidence="8" key="1">
    <citation type="submission" date="2016-06" db="UniProtKB">
        <authorList>
            <consortium name="WormBaseParasite"/>
        </authorList>
    </citation>
    <scope>IDENTIFICATION</scope>
</reference>
<evidence type="ECO:0000256" key="1">
    <source>
        <dbReference type="ARBA" id="ARBA00022801"/>
    </source>
</evidence>
<dbReference type="PANTHER" id="PTHR46017">
    <property type="entry name" value="ALPHA-MANNOSIDASE 2C1"/>
    <property type="match status" value="1"/>
</dbReference>
<evidence type="ECO:0000313" key="8">
    <source>
        <dbReference type="WBParaSite" id="GPUH_0001156801-mRNA-1"/>
    </source>
</evidence>
<dbReference type="SUPFAM" id="SSF88688">
    <property type="entry name" value="Families 57/38 glycoside transferase middle domain"/>
    <property type="match status" value="1"/>
</dbReference>
<proteinExistence type="predicted"/>
<feature type="domain" description="Glycoside hydrolase family 38 N-terminal" evidence="3">
    <location>
        <begin position="229"/>
        <end position="431"/>
    </location>
</feature>
<dbReference type="InterPro" id="IPR037094">
    <property type="entry name" value="Glyco_hydro_38_cen_sf"/>
</dbReference>
<dbReference type="Proteomes" id="UP000271098">
    <property type="component" value="Unassembled WGS sequence"/>
</dbReference>
<dbReference type="InterPro" id="IPR054723">
    <property type="entry name" value="Ams1-like_N"/>
</dbReference>
<dbReference type="GO" id="GO:0006013">
    <property type="term" value="P:mannose metabolic process"/>
    <property type="evidence" value="ECO:0007669"/>
    <property type="project" value="InterPro"/>
</dbReference>
<gene>
    <name evidence="6" type="ORF">GPUH_LOCUS11554</name>
</gene>
<dbReference type="OrthoDB" id="10261055at2759"/>
<dbReference type="InterPro" id="IPR015341">
    <property type="entry name" value="Glyco_hydro_38_cen"/>
</dbReference>
<evidence type="ECO:0000259" key="3">
    <source>
        <dbReference type="Pfam" id="PF01074"/>
    </source>
</evidence>
<dbReference type="PANTHER" id="PTHR46017:SF1">
    <property type="entry name" value="ALPHA-MANNOSIDASE 2C1"/>
    <property type="match status" value="1"/>
</dbReference>
<dbReference type="Pfam" id="PF01074">
    <property type="entry name" value="Glyco_hydro_38N"/>
    <property type="match status" value="1"/>
</dbReference>
<dbReference type="InterPro" id="IPR027291">
    <property type="entry name" value="Glyco_hydro_38_N_sf"/>
</dbReference>
<feature type="domain" description="Glycoside hydrolase family 38 central" evidence="4">
    <location>
        <begin position="466"/>
        <end position="509"/>
    </location>
</feature>
<dbReference type="SUPFAM" id="SSF88713">
    <property type="entry name" value="Glycoside hydrolase/deacetylase"/>
    <property type="match status" value="1"/>
</dbReference>
<dbReference type="GO" id="GO:0009313">
    <property type="term" value="P:oligosaccharide catabolic process"/>
    <property type="evidence" value="ECO:0007669"/>
    <property type="project" value="TreeGrafter"/>
</dbReference>
<dbReference type="Gene3D" id="3.20.110.10">
    <property type="entry name" value="Glycoside hydrolase 38, N terminal domain"/>
    <property type="match status" value="1"/>
</dbReference>
<protein>
    <submittedName>
        <fullName evidence="8">Alpha-mannosidase</fullName>
    </submittedName>
</protein>
<dbReference type="EMBL" id="UYRT01078632">
    <property type="protein sequence ID" value="VDN18928.1"/>
    <property type="molecule type" value="Genomic_DNA"/>
</dbReference>
<evidence type="ECO:0000259" key="5">
    <source>
        <dbReference type="Pfam" id="PF22907"/>
    </source>
</evidence>